<dbReference type="GO" id="GO:0006424">
    <property type="term" value="P:glutamyl-tRNA aminoacylation"/>
    <property type="evidence" value="ECO:0007669"/>
    <property type="project" value="UniProtKB-UniRule"/>
</dbReference>
<dbReference type="GO" id="GO:0004818">
    <property type="term" value="F:glutamate-tRNA ligase activity"/>
    <property type="evidence" value="ECO:0007669"/>
    <property type="project" value="UniProtKB-UniRule"/>
</dbReference>
<organism evidence="13 14">
    <name type="scientific">Bradyrhizobium shewense</name>
    <dbReference type="NCBI Taxonomy" id="1761772"/>
    <lineage>
        <taxon>Bacteria</taxon>
        <taxon>Pseudomonadati</taxon>
        <taxon>Pseudomonadota</taxon>
        <taxon>Alphaproteobacteria</taxon>
        <taxon>Hyphomicrobiales</taxon>
        <taxon>Nitrobacteraceae</taxon>
        <taxon>Bradyrhizobium</taxon>
    </lineage>
</organism>
<comment type="function">
    <text evidence="10">Catalyzes the attachment of glutamate to tRNA(Glu) in a two-step reaction: glutamate is first activated by ATP to form Glu-AMP and then transferred to the acceptor end of tRNA(Glu).</text>
</comment>
<evidence type="ECO:0000256" key="8">
    <source>
        <dbReference type="ARBA" id="ARBA00022917"/>
    </source>
</evidence>
<keyword evidence="5 10" id="KW-0436">Ligase</keyword>
<dbReference type="EMBL" id="FMAI01000025">
    <property type="protein sequence ID" value="SCB54330.1"/>
    <property type="molecule type" value="Genomic_DNA"/>
</dbReference>
<evidence type="ECO:0000313" key="13">
    <source>
        <dbReference type="EMBL" id="SCB54330.1"/>
    </source>
</evidence>
<dbReference type="InterPro" id="IPR001412">
    <property type="entry name" value="aa-tRNA-synth_I_CS"/>
</dbReference>
<name>A0A1C3XQ11_9BRAD</name>
<comment type="similarity">
    <text evidence="2 10">Belongs to the class-I aminoacyl-tRNA synthetase family. Glutamate--tRNA ligase type 1 subfamily.</text>
</comment>
<feature type="binding site" evidence="10">
    <location>
        <position position="243"/>
    </location>
    <ligand>
        <name>ATP</name>
        <dbReference type="ChEBI" id="CHEBI:30616"/>
    </ligand>
</feature>
<keyword evidence="8 10" id="KW-0648">Protein biosynthesis</keyword>
<dbReference type="Gene3D" id="3.40.50.620">
    <property type="entry name" value="HUPs"/>
    <property type="match status" value="1"/>
</dbReference>
<dbReference type="CDD" id="cd00808">
    <property type="entry name" value="GluRS_core"/>
    <property type="match status" value="1"/>
</dbReference>
<protein>
    <recommendedName>
        <fullName evidence="10">Glutamate--tRNA ligase</fullName>
        <ecNumber evidence="10">6.1.1.17</ecNumber>
    </recommendedName>
    <alternativeName>
        <fullName evidence="10">Glutamyl-tRNA synthetase</fullName>
        <shortName evidence="10">GluRS</shortName>
    </alternativeName>
</protein>
<dbReference type="InterPro" id="IPR020751">
    <property type="entry name" value="aa-tRNA-synth_I_codon-bd_sub2"/>
</dbReference>
<feature type="short sequence motif" description="'KMSKS' region" evidence="10">
    <location>
        <begin position="240"/>
        <end position="244"/>
    </location>
</feature>
<dbReference type="InterPro" id="IPR033910">
    <property type="entry name" value="GluRS_core"/>
</dbReference>
<dbReference type="InterPro" id="IPR020058">
    <property type="entry name" value="Glu/Gln-tRNA-synth_Ib_cat-dom"/>
</dbReference>
<dbReference type="GO" id="GO:0008270">
    <property type="term" value="F:zinc ion binding"/>
    <property type="evidence" value="ECO:0007669"/>
    <property type="project" value="InterPro"/>
</dbReference>
<comment type="caution">
    <text evidence="10">Lacks conserved residue(s) required for the propagation of feature annotation.</text>
</comment>
<comment type="subunit">
    <text evidence="3 10">Monomer.</text>
</comment>
<evidence type="ECO:0000256" key="7">
    <source>
        <dbReference type="ARBA" id="ARBA00022840"/>
    </source>
</evidence>
<dbReference type="InterPro" id="IPR004527">
    <property type="entry name" value="Glu-tRNA-ligase_bac/mito"/>
</dbReference>
<comment type="subcellular location">
    <subcellularLocation>
        <location evidence="1 10">Cytoplasm</location>
    </subcellularLocation>
</comment>
<evidence type="ECO:0000313" key="14">
    <source>
        <dbReference type="Proteomes" id="UP000199184"/>
    </source>
</evidence>
<dbReference type="PROSITE" id="PS00178">
    <property type="entry name" value="AA_TRNA_LIGASE_I"/>
    <property type="match status" value="1"/>
</dbReference>
<dbReference type="Proteomes" id="UP000199184">
    <property type="component" value="Unassembled WGS sequence"/>
</dbReference>
<evidence type="ECO:0000256" key="4">
    <source>
        <dbReference type="ARBA" id="ARBA00022490"/>
    </source>
</evidence>
<dbReference type="GO" id="GO:0000049">
    <property type="term" value="F:tRNA binding"/>
    <property type="evidence" value="ECO:0007669"/>
    <property type="project" value="InterPro"/>
</dbReference>
<evidence type="ECO:0000256" key="3">
    <source>
        <dbReference type="ARBA" id="ARBA00011245"/>
    </source>
</evidence>
<evidence type="ECO:0000256" key="5">
    <source>
        <dbReference type="ARBA" id="ARBA00022598"/>
    </source>
</evidence>
<evidence type="ECO:0000256" key="1">
    <source>
        <dbReference type="ARBA" id="ARBA00004496"/>
    </source>
</evidence>
<evidence type="ECO:0000256" key="2">
    <source>
        <dbReference type="ARBA" id="ARBA00007894"/>
    </source>
</evidence>
<evidence type="ECO:0000259" key="11">
    <source>
        <dbReference type="Pfam" id="PF00749"/>
    </source>
</evidence>
<dbReference type="FunFam" id="3.40.50.620:FF:000007">
    <property type="entry name" value="Glutamate--tRNA ligase"/>
    <property type="match status" value="1"/>
</dbReference>
<dbReference type="Pfam" id="PF00749">
    <property type="entry name" value="tRNA-synt_1c"/>
    <property type="match status" value="1"/>
</dbReference>
<accession>A0A1C3XQ11</accession>
<dbReference type="GO" id="GO:0005829">
    <property type="term" value="C:cytosol"/>
    <property type="evidence" value="ECO:0007669"/>
    <property type="project" value="TreeGrafter"/>
</dbReference>
<sequence>MTDSVVTRFAPSPTGFLHIGGARTALFNWLYAKKHGGKMLLRIEDTDRERSTEAAIGAILDGLKWLELGWDGEVIYQFSRAARHREVAEQLLAVGKAYRCYATAEELTVMREKARAEGRTRLYDGMWRDRDAATAPSDVKPTIRLRAPQTGETVIEDQVQGRVVWQNENLDDLVLLRGDGNPTYMLAVVVDDHDMGVTHVIRGDDHLINAARQKQIYDAMGWALPSMSHIPLIHGPDGSKLSKRHGALGVDAYRAMGYLPAALRNYLVRLGWSHGDQEIFSTEEMIAAFDLASVGRAAARFDFAKLENLNGHYIRHADDQSLVKMFEDVLDHLVPARDELKAKLNDTTRAQLLKAMPALKERAKTLIELIDSAYFIFADRPLELDPKAQALLTPENRKLIGQLHSALEKVETWSGATTEAALRTFAEENSLKLGAVAQPLRAALTGRTTSPGIFEVLDVLGRQESLGRLKDQSTT</sequence>
<dbReference type="EC" id="6.1.1.17" evidence="10"/>
<dbReference type="Pfam" id="PF19269">
    <property type="entry name" value="Anticodon_2"/>
    <property type="match status" value="1"/>
</dbReference>
<dbReference type="InterPro" id="IPR049940">
    <property type="entry name" value="GluQ/Sye"/>
</dbReference>
<feature type="domain" description="Aminoacyl-tRNA synthetase class I anticodon-binding" evidence="12">
    <location>
        <begin position="333"/>
        <end position="471"/>
    </location>
</feature>
<dbReference type="InterPro" id="IPR008925">
    <property type="entry name" value="aa_tRNA-synth_I_cd-bd_sf"/>
</dbReference>
<keyword evidence="4 10" id="KW-0963">Cytoplasm</keyword>
<dbReference type="SUPFAM" id="SSF52374">
    <property type="entry name" value="Nucleotidylyl transferase"/>
    <property type="match status" value="1"/>
</dbReference>
<keyword evidence="7 10" id="KW-0067">ATP-binding</keyword>
<dbReference type="SUPFAM" id="SSF48163">
    <property type="entry name" value="An anticodon-binding domain of class I aminoacyl-tRNA synthetases"/>
    <property type="match status" value="1"/>
</dbReference>
<evidence type="ECO:0000259" key="12">
    <source>
        <dbReference type="Pfam" id="PF19269"/>
    </source>
</evidence>
<dbReference type="GO" id="GO:0005524">
    <property type="term" value="F:ATP binding"/>
    <property type="evidence" value="ECO:0007669"/>
    <property type="project" value="UniProtKB-UniRule"/>
</dbReference>
<dbReference type="PANTHER" id="PTHR43311:SF2">
    <property type="entry name" value="GLUTAMATE--TRNA LIGASE, MITOCHONDRIAL-RELATED"/>
    <property type="match status" value="1"/>
</dbReference>
<dbReference type="NCBIfam" id="TIGR00464">
    <property type="entry name" value="gltX_bact"/>
    <property type="match status" value="1"/>
</dbReference>
<dbReference type="PRINTS" id="PR00987">
    <property type="entry name" value="TRNASYNTHGLU"/>
</dbReference>
<dbReference type="PANTHER" id="PTHR43311">
    <property type="entry name" value="GLUTAMATE--TRNA LIGASE"/>
    <property type="match status" value="1"/>
</dbReference>
<dbReference type="AlphaFoldDB" id="A0A1C3XQ11"/>
<gene>
    <name evidence="10" type="primary">gltX</name>
    <name evidence="13" type="ORF">GA0061098_102564</name>
</gene>
<dbReference type="InterPro" id="IPR014729">
    <property type="entry name" value="Rossmann-like_a/b/a_fold"/>
</dbReference>
<dbReference type="InterPro" id="IPR000924">
    <property type="entry name" value="Glu/Gln-tRNA-synth"/>
</dbReference>
<evidence type="ECO:0000256" key="10">
    <source>
        <dbReference type="HAMAP-Rule" id="MF_00022"/>
    </source>
</evidence>
<dbReference type="RefSeq" id="WP_091965763.1">
    <property type="nucleotide sequence ID" value="NZ_FMAI01000025.1"/>
</dbReference>
<dbReference type="Gene3D" id="1.10.10.350">
    <property type="match status" value="1"/>
</dbReference>
<comment type="catalytic activity">
    <reaction evidence="10">
        <text>tRNA(Glu) + L-glutamate + ATP = L-glutamyl-tRNA(Glu) + AMP + diphosphate</text>
        <dbReference type="Rhea" id="RHEA:23540"/>
        <dbReference type="Rhea" id="RHEA-COMP:9663"/>
        <dbReference type="Rhea" id="RHEA-COMP:9680"/>
        <dbReference type="ChEBI" id="CHEBI:29985"/>
        <dbReference type="ChEBI" id="CHEBI:30616"/>
        <dbReference type="ChEBI" id="CHEBI:33019"/>
        <dbReference type="ChEBI" id="CHEBI:78442"/>
        <dbReference type="ChEBI" id="CHEBI:78520"/>
        <dbReference type="ChEBI" id="CHEBI:456215"/>
        <dbReference type="EC" id="6.1.1.17"/>
    </reaction>
</comment>
<keyword evidence="14" id="KW-1185">Reference proteome</keyword>
<feature type="short sequence motif" description="'HIGH' region" evidence="10">
    <location>
        <begin position="11"/>
        <end position="21"/>
    </location>
</feature>
<proteinExistence type="inferred from homology"/>
<dbReference type="InterPro" id="IPR045462">
    <property type="entry name" value="aa-tRNA-synth_I_cd-bd"/>
</dbReference>
<keyword evidence="6 10" id="KW-0547">Nucleotide-binding</keyword>
<keyword evidence="9 10" id="KW-0030">Aminoacyl-tRNA synthetase</keyword>
<reference evidence="14" key="1">
    <citation type="submission" date="2016-08" db="EMBL/GenBank/DDBJ databases">
        <authorList>
            <person name="Varghese N."/>
            <person name="Submissions Spin"/>
        </authorList>
    </citation>
    <scope>NUCLEOTIDE SEQUENCE [LARGE SCALE GENOMIC DNA]</scope>
    <source>
        <strain evidence="14">ERR11</strain>
    </source>
</reference>
<evidence type="ECO:0000256" key="6">
    <source>
        <dbReference type="ARBA" id="ARBA00022741"/>
    </source>
</evidence>
<evidence type="ECO:0000256" key="9">
    <source>
        <dbReference type="ARBA" id="ARBA00023146"/>
    </source>
</evidence>
<dbReference type="HAMAP" id="MF_00022">
    <property type="entry name" value="Glu_tRNA_synth_type1"/>
    <property type="match status" value="1"/>
</dbReference>
<feature type="domain" description="Glutamyl/glutaminyl-tRNA synthetase class Ib catalytic" evidence="11">
    <location>
        <begin position="5"/>
        <end position="307"/>
    </location>
</feature>